<comment type="caution">
    <text evidence="3">The sequence shown here is derived from an EMBL/GenBank/DDBJ whole genome shotgun (WGS) entry which is preliminary data.</text>
</comment>
<evidence type="ECO:0000313" key="3">
    <source>
        <dbReference type="EMBL" id="EXX70987.1"/>
    </source>
</evidence>
<accession>A0A015JN79</accession>
<protein>
    <recommendedName>
        <fullName evidence="5">Galactose oxidase</fullName>
    </recommendedName>
</protein>
<sequence length="306" mass="34886">MKRAFHTATLVEKKIYFLGGFTELSIYTNDFFTLDVSKSFNQSEGCPFEDLNHLSASVVPEHNRATTSVGGLSNDTFFLFGGDMGSQSKYASEILQSFNTSKQVWQYVTINSGEEPLRRTSMNAVTDNNGKVYLYGGVKELVPIQYFNSMDTFDTVNKIWFSIDFDITLTPRDGYTATYIPESGVIIYIGGFGRHFYPYITSGLLDMGNIDIYDTVRNNWRNQPTKNPPKSRVFHTAVLTNDKRIIIFGGADNTTKHPAETYYEVLDVNTYQWYHSNKDIYIRAPYKGHTATLVDDHMLIAFERKI</sequence>
<keyword evidence="4" id="KW-1185">Reference proteome</keyword>
<organism evidence="3 4">
    <name type="scientific">Rhizophagus irregularis (strain DAOM 197198w)</name>
    <name type="common">Glomus intraradices</name>
    <dbReference type="NCBI Taxonomy" id="1432141"/>
    <lineage>
        <taxon>Eukaryota</taxon>
        <taxon>Fungi</taxon>
        <taxon>Fungi incertae sedis</taxon>
        <taxon>Mucoromycota</taxon>
        <taxon>Glomeromycotina</taxon>
        <taxon>Glomeromycetes</taxon>
        <taxon>Glomerales</taxon>
        <taxon>Glomeraceae</taxon>
        <taxon>Rhizophagus</taxon>
    </lineage>
</organism>
<dbReference type="InterPro" id="IPR015915">
    <property type="entry name" value="Kelch-typ_b-propeller"/>
</dbReference>
<dbReference type="OrthoDB" id="432528at2759"/>
<dbReference type="Pfam" id="PF24681">
    <property type="entry name" value="Kelch_KLHDC2_KLHL20_DRC7"/>
    <property type="match status" value="1"/>
</dbReference>
<name>A0A015JN79_RHIIW</name>
<dbReference type="AlphaFoldDB" id="A0A015JN79"/>
<proteinExistence type="predicted"/>
<dbReference type="Gene3D" id="2.120.10.80">
    <property type="entry name" value="Kelch-type beta propeller"/>
    <property type="match status" value="2"/>
</dbReference>
<dbReference type="PANTHER" id="PTHR46228:SF2">
    <property type="entry name" value="KELCH REPEAT PROTEIN (AFU_ORTHOLOGUE AFUA_4G14350)"/>
    <property type="match status" value="1"/>
</dbReference>
<evidence type="ECO:0008006" key="5">
    <source>
        <dbReference type="Google" id="ProtNLM"/>
    </source>
</evidence>
<evidence type="ECO:0000313" key="4">
    <source>
        <dbReference type="Proteomes" id="UP000022910"/>
    </source>
</evidence>
<dbReference type="PANTHER" id="PTHR46228">
    <property type="entry name" value="KELCH DOMAIN-CONTAINING PROTEIN"/>
    <property type="match status" value="1"/>
</dbReference>
<evidence type="ECO:0000256" key="1">
    <source>
        <dbReference type="ARBA" id="ARBA00022441"/>
    </source>
</evidence>
<dbReference type="SUPFAM" id="SSF117281">
    <property type="entry name" value="Kelch motif"/>
    <property type="match status" value="1"/>
</dbReference>
<dbReference type="Proteomes" id="UP000022910">
    <property type="component" value="Unassembled WGS sequence"/>
</dbReference>
<reference evidence="3 4" key="1">
    <citation type="submission" date="2014-02" db="EMBL/GenBank/DDBJ databases">
        <title>Single nucleus genome sequencing reveals high similarity among nuclei of an endomycorrhizal fungus.</title>
        <authorList>
            <person name="Lin K."/>
            <person name="Geurts R."/>
            <person name="Zhang Z."/>
            <person name="Limpens E."/>
            <person name="Saunders D.G."/>
            <person name="Mu D."/>
            <person name="Pang E."/>
            <person name="Cao H."/>
            <person name="Cha H."/>
            <person name="Lin T."/>
            <person name="Zhou Q."/>
            <person name="Shang Y."/>
            <person name="Li Y."/>
            <person name="Ivanov S."/>
            <person name="Sharma T."/>
            <person name="Velzen R.V."/>
            <person name="Ruijter N.D."/>
            <person name="Aanen D.K."/>
            <person name="Win J."/>
            <person name="Kamoun S."/>
            <person name="Bisseling T."/>
            <person name="Huang S."/>
        </authorList>
    </citation>
    <scope>NUCLEOTIDE SEQUENCE [LARGE SCALE GENOMIC DNA]</scope>
    <source>
        <strain evidence="4">DAOM197198w</strain>
    </source>
</reference>
<dbReference type="HOGENOM" id="CLU_019030_1_0_1"/>
<gene>
    <name evidence="3" type="ORF">RirG_082490</name>
</gene>
<dbReference type="EMBL" id="JEMT01016287">
    <property type="protein sequence ID" value="EXX70987.1"/>
    <property type="molecule type" value="Genomic_DNA"/>
</dbReference>
<keyword evidence="1" id="KW-0880">Kelch repeat</keyword>
<keyword evidence="2" id="KW-0677">Repeat</keyword>
<evidence type="ECO:0000256" key="2">
    <source>
        <dbReference type="ARBA" id="ARBA00022737"/>
    </source>
</evidence>